<dbReference type="InterPro" id="IPR051822">
    <property type="entry name" value="Glycosyl_Hydrolase_84"/>
</dbReference>
<proteinExistence type="inferred from homology"/>
<keyword evidence="2 3" id="KW-0326">Glycosidase</keyword>
<feature type="active site" description="Proton donor" evidence="3">
    <location>
        <position position="109"/>
    </location>
</feature>
<evidence type="ECO:0000313" key="6">
    <source>
        <dbReference type="Proteomes" id="UP000268469"/>
    </source>
</evidence>
<dbReference type="InterPro" id="IPR017853">
    <property type="entry name" value="GH"/>
</dbReference>
<organism evidence="5 6">
    <name type="scientific">candidate division WOR-3 bacterium</name>
    <dbReference type="NCBI Taxonomy" id="2052148"/>
    <lineage>
        <taxon>Bacteria</taxon>
        <taxon>Bacteria division WOR-3</taxon>
    </lineage>
</organism>
<dbReference type="PANTHER" id="PTHR13170">
    <property type="entry name" value="O-GLCNACASE"/>
    <property type="match status" value="1"/>
</dbReference>
<protein>
    <submittedName>
        <fullName evidence="5">Hyaluronidase</fullName>
    </submittedName>
</protein>
<dbReference type="PROSITE" id="PS52009">
    <property type="entry name" value="GH84"/>
    <property type="match status" value="1"/>
</dbReference>
<dbReference type="AlphaFoldDB" id="A0A660SKC0"/>
<feature type="domain" description="GH84" evidence="4">
    <location>
        <begin position="2"/>
        <end position="255"/>
    </location>
</feature>
<dbReference type="SUPFAM" id="SSF51445">
    <property type="entry name" value="(Trans)glycosidases"/>
    <property type="match status" value="1"/>
</dbReference>
<accession>A0A660SKC0</accession>
<evidence type="ECO:0000256" key="3">
    <source>
        <dbReference type="PROSITE-ProRule" id="PRU01353"/>
    </source>
</evidence>
<evidence type="ECO:0000256" key="1">
    <source>
        <dbReference type="ARBA" id="ARBA00022801"/>
    </source>
</evidence>
<keyword evidence="1 3" id="KW-0378">Hydrolase</keyword>
<dbReference type="Pfam" id="PF07555">
    <property type="entry name" value="NAGidase"/>
    <property type="match status" value="1"/>
</dbReference>
<evidence type="ECO:0000259" key="4">
    <source>
        <dbReference type="PROSITE" id="PS52009"/>
    </source>
</evidence>
<dbReference type="Proteomes" id="UP000268469">
    <property type="component" value="Unassembled WGS sequence"/>
</dbReference>
<dbReference type="PANTHER" id="PTHR13170:SF16">
    <property type="entry name" value="PROTEIN O-GLCNACASE"/>
    <property type="match status" value="1"/>
</dbReference>
<dbReference type="GO" id="GO:0015929">
    <property type="term" value="F:hexosaminidase activity"/>
    <property type="evidence" value="ECO:0007669"/>
    <property type="project" value="UniProtKB-ARBA"/>
</dbReference>
<gene>
    <name evidence="5" type="ORF">DRP53_02535</name>
</gene>
<reference evidence="5 6" key="1">
    <citation type="submission" date="2018-06" db="EMBL/GenBank/DDBJ databases">
        <title>Extensive metabolic versatility and redundancy in microbially diverse, dynamic hydrothermal sediments.</title>
        <authorList>
            <person name="Dombrowski N."/>
            <person name="Teske A."/>
            <person name="Baker B.J."/>
        </authorList>
    </citation>
    <scope>NUCLEOTIDE SEQUENCE [LARGE SCALE GENOMIC DNA]</scope>
    <source>
        <strain evidence="5">B36_G15</strain>
    </source>
</reference>
<evidence type="ECO:0000256" key="2">
    <source>
        <dbReference type="ARBA" id="ARBA00023295"/>
    </source>
</evidence>
<evidence type="ECO:0000313" key="5">
    <source>
        <dbReference type="EMBL" id="RKX71173.1"/>
    </source>
</evidence>
<dbReference type="GO" id="GO:1901135">
    <property type="term" value="P:carbohydrate derivative metabolic process"/>
    <property type="evidence" value="ECO:0007669"/>
    <property type="project" value="UniProtKB-ARBA"/>
</dbReference>
<name>A0A660SKC0_UNCW3</name>
<dbReference type="Gene3D" id="3.20.20.80">
    <property type="entry name" value="Glycosidases"/>
    <property type="match status" value="1"/>
</dbReference>
<comment type="caution">
    <text evidence="5">The sequence shown here is derived from an EMBL/GenBank/DDBJ whole genome shotgun (WGS) entry which is preliminary data.</text>
</comment>
<dbReference type="EMBL" id="QNBE01000015">
    <property type="protein sequence ID" value="RKX71173.1"/>
    <property type="molecule type" value="Genomic_DNA"/>
</dbReference>
<comment type="similarity">
    <text evidence="3">Belongs to the glycosyl hydrolase 84 family.</text>
</comment>
<dbReference type="InterPro" id="IPR011496">
    <property type="entry name" value="O-GlcNAcase_cat"/>
</dbReference>
<sequence length="381" mass="44975">MVLKGIVEGFYGPPYRWSERFLLLEYFGEFGFNYYLYGPKEDPYHRKRWDRFYPPSLLKDFQRLHTEAKRQGITLNYALTPGDDLKRVVAKLGQLKKIGIEEFSLFFDDIEELPSIELAKNQAALANSVYKALRPRRLLFCPTQYSGKRSPYLEALSAYLDPEIMILWTGPEVVSRRIVVRDILPIHQLFPKRVILWDNYPVNDYDRSRIFLGPFRGREARILRYLSGYLANPMNQPRLSLIPLSTLASWLRGKGGYQPTKAIRLALKRFGLMKHYPLLRQFFPSKLYQRMSPETVLLLRRDWDRLLPRIRSWPSVDLWEGDWAVNNLLQARDLLIRYLDEKRVDGKELDRIVISRRGEGGLYFENQVYNFLLTVSDRGLR</sequence>